<organism evidence="1 2">
    <name type="scientific">Carya illinoinensis</name>
    <name type="common">Pecan</name>
    <dbReference type="NCBI Taxonomy" id="32201"/>
    <lineage>
        <taxon>Eukaryota</taxon>
        <taxon>Viridiplantae</taxon>
        <taxon>Streptophyta</taxon>
        <taxon>Embryophyta</taxon>
        <taxon>Tracheophyta</taxon>
        <taxon>Spermatophyta</taxon>
        <taxon>Magnoliopsida</taxon>
        <taxon>eudicotyledons</taxon>
        <taxon>Gunneridae</taxon>
        <taxon>Pentapetalae</taxon>
        <taxon>rosids</taxon>
        <taxon>fabids</taxon>
        <taxon>Fagales</taxon>
        <taxon>Juglandaceae</taxon>
        <taxon>Carya</taxon>
    </lineage>
</organism>
<dbReference type="AlphaFoldDB" id="A0A8T1N6K8"/>
<gene>
    <name evidence="1" type="ORF">CIPAW_15G120100</name>
</gene>
<protein>
    <submittedName>
        <fullName evidence="1">Uncharacterized protein</fullName>
    </submittedName>
</protein>
<dbReference type="EMBL" id="CM031823">
    <property type="protein sequence ID" value="KAG6627329.1"/>
    <property type="molecule type" value="Genomic_DNA"/>
</dbReference>
<accession>A0A8T1N6K8</accession>
<name>A0A8T1N6K8_CARIL</name>
<reference evidence="1" key="1">
    <citation type="submission" date="2020-12" db="EMBL/GenBank/DDBJ databases">
        <title>WGS assembly of Carya illinoinensis cv. Pawnee.</title>
        <authorList>
            <person name="Platts A."/>
            <person name="Shu S."/>
            <person name="Wright S."/>
            <person name="Barry K."/>
            <person name="Edger P."/>
            <person name="Pires J.C."/>
            <person name="Schmutz J."/>
        </authorList>
    </citation>
    <scope>NUCLEOTIDE SEQUENCE</scope>
    <source>
        <tissue evidence="1">Leaf</tissue>
    </source>
</reference>
<comment type="caution">
    <text evidence="1">The sequence shown here is derived from an EMBL/GenBank/DDBJ whole genome shotgun (WGS) entry which is preliminary data.</text>
</comment>
<sequence length="180" mass="20024">MGYDGQSILAIGSTIMEDEISSNEEQLQELVPPTNSSNESSALQVLNHHNCFQSESNFFPISSFFTMFDSSTTLTYLVLSGSEFVSLPTIIKGFVALHELCLMHCEKLEEILELPPNIVIVEAAGCKSLERFPEVSRIMEFNGSHIRSLKGIGLDGCDKMHEKIWNYKSVKSITAEGRTL</sequence>
<evidence type="ECO:0000313" key="2">
    <source>
        <dbReference type="Proteomes" id="UP000811609"/>
    </source>
</evidence>
<dbReference type="Proteomes" id="UP000811609">
    <property type="component" value="Chromosome 15"/>
</dbReference>
<keyword evidence="2" id="KW-1185">Reference proteome</keyword>
<proteinExistence type="predicted"/>
<evidence type="ECO:0000313" key="1">
    <source>
        <dbReference type="EMBL" id="KAG6627329.1"/>
    </source>
</evidence>